<gene>
    <name evidence="1" type="ORF">OCGS_1343</name>
</gene>
<sequence length="397" mass="41507">MTDTSPRLDLPLIQPSQAQKHVTHNEAVLALDTVVQLSIAGFDLAAPPADPLPGATYALGAAPSAEWAGQGGRLATWGPNGWRFIAPADGWIGWDTEGAQLRVRKNGVWEVLAMGDAGNGGTGGGAGGGGAGGALDLQNVPGLGIGTAWDATNRLAVHGTNALLTSDGGFDIAVNKAAAGDDASLTFKTAYAPRALMGLLGRDDFGIKVADDSGTYRESLRIDRASGAARFPSGARVSQVLHIPGKWQCAANGQWAGLSDNSGHGAETYNQNYGPKTGEPTSRFVDLGPFVRRGSRIVALRGVMRANQPDLSAFDVRVYHQTGANGDFWGNDYARTEILSRDGVPIPGTAMYVVDLAIGYDVPKDGLLIMALRPSTPIASTRFIYSSLAFYCLTAPD</sequence>
<protein>
    <submittedName>
        <fullName evidence="1">Ribonuclease III</fullName>
    </submittedName>
</protein>
<name>K2I694_9RHOB</name>
<comment type="caution">
    <text evidence="1">The sequence shown here is derived from an EMBL/GenBank/DDBJ whole genome shotgun (WGS) entry which is preliminary data.</text>
</comment>
<accession>K2I694</accession>
<organism evidence="1 2">
    <name type="scientific">Oceaniovalibus guishaninsula JLT2003</name>
    <dbReference type="NCBI Taxonomy" id="1231392"/>
    <lineage>
        <taxon>Bacteria</taxon>
        <taxon>Pseudomonadati</taxon>
        <taxon>Pseudomonadota</taxon>
        <taxon>Alphaproteobacteria</taxon>
        <taxon>Rhodobacterales</taxon>
        <taxon>Roseobacteraceae</taxon>
        <taxon>Oceaniovalibus</taxon>
    </lineage>
</organism>
<dbReference type="STRING" id="1231392.OCGS_1343"/>
<dbReference type="EMBL" id="AMGO01000021">
    <property type="protein sequence ID" value="EKE44505.1"/>
    <property type="molecule type" value="Genomic_DNA"/>
</dbReference>
<dbReference type="AlphaFoldDB" id="K2I694"/>
<keyword evidence="2" id="KW-1185">Reference proteome</keyword>
<evidence type="ECO:0000313" key="2">
    <source>
        <dbReference type="Proteomes" id="UP000006765"/>
    </source>
</evidence>
<dbReference type="eggNOG" id="ENOG502Z7PY">
    <property type="taxonomic scope" value="Bacteria"/>
</dbReference>
<reference evidence="1 2" key="1">
    <citation type="journal article" date="2012" name="J. Bacteriol.">
        <title>Draft Genome Sequence of Oceaniovalibus guishaninsula JLT2003T.</title>
        <authorList>
            <person name="Tang K."/>
            <person name="Liu K."/>
            <person name="Jiao N."/>
        </authorList>
    </citation>
    <scope>NUCLEOTIDE SEQUENCE [LARGE SCALE GENOMIC DNA]</scope>
    <source>
        <strain evidence="1 2">JLT2003</strain>
    </source>
</reference>
<dbReference type="InterPro" id="IPR021251">
    <property type="entry name" value="DUF2793"/>
</dbReference>
<evidence type="ECO:0000313" key="1">
    <source>
        <dbReference type="EMBL" id="EKE44505.1"/>
    </source>
</evidence>
<dbReference type="OrthoDB" id="564699at2"/>
<dbReference type="RefSeq" id="WP_007426495.1">
    <property type="nucleotide sequence ID" value="NZ_AMGO01000021.1"/>
</dbReference>
<dbReference type="Proteomes" id="UP000006765">
    <property type="component" value="Unassembled WGS sequence"/>
</dbReference>
<dbReference type="Pfam" id="PF10983">
    <property type="entry name" value="DUF2793"/>
    <property type="match status" value="1"/>
</dbReference>
<proteinExistence type="predicted"/>